<protein>
    <recommendedName>
        <fullName evidence="3">IS110 family transposase</fullName>
    </recommendedName>
</protein>
<proteinExistence type="predicted"/>
<accession>A0ABV3QUA1</accession>
<dbReference type="Proteomes" id="UP001556170">
    <property type="component" value="Unassembled WGS sequence"/>
</dbReference>
<reference evidence="1 2" key="1">
    <citation type="submission" date="2024-06" db="EMBL/GenBank/DDBJ databases">
        <authorList>
            <person name="Woo H."/>
        </authorList>
    </citation>
    <scope>NUCLEOTIDE SEQUENCE [LARGE SCALE GENOMIC DNA]</scope>
    <source>
        <strain evidence="1 2">S2-g</strain>
    </source>
</reference>
<dbReference type="RefSeq" id="WP_367846073.1">
    <property type="nucleotide sequence ID" value="NZ_JBFOHL010000019.1"/>
</dbReference>
<comment type="caution">
    <text evidence="1">The sequence shown here is derived from an EMBL/GenBank/DDBJ whole genome shotgun (WGS) entry which is preliminary data.</text>
</comment>
<organism evidence="1 2">
    <name type="scientific">Rhodanobacter geophilus</name>
    <dbReference type="NCBI Taxonomy" id="3162488"/>
    <lineage>
        <taxon>Bacteria</taxon>
        <taxon>Pseudomonadati</taxon>
        <taxon>Pseudomonadota</taxon>
        <taxon>Gammaproteobacteria</taxon>
        <taxon>Lysobacterales</taxon>
        <taxon>Rhodanobacteraceae</taxon>
        <taxon>Rhodanobacter</taxon>
    </lineage>
</organism>
<gene>
    <name evidence="1" type="ORF">ABQJ56_16280</name>
</gene>
<sequence length="71" mass="7949">MSLYAAIDLHSSNSVLAVMDGDGKPVLRCRRPNDLPRLLSDLAPYRDELVGVAVESTYNWYWLVDGLMDHG</sequence>
<name>A0ABV3QUA1_9GAMM</name>
<keyword evidence="2" id="KW-1185">Reference proteome</keyword>
<evidence type="ECO:0000313" key="1">
    <source>
        <dbReference type="EMBL" id="MEW9625783.1"/>
    </source>
</evidence>
<evidence type="ECO:0000313" key="2">
    <source>
        <dbReference type="Proteomes" id="UP001556170"/>
    </source>
</evidence>
<evidence type="ECO:0008006" key="3">
    <source>
        <dbReference type="Google" id="ProtNLM"/>
    </source>
</evidence>
<dbReference type="EMBL" id="JBFOHL010000019">
    <property type="protein sequence ID" value="MEW9625783.1"/>
    <property type="molecule type" value="Genomic_DNA"/>
</dbReference>